<feature type="binding site" evidence="7">
    <location>
        <begin position="78"/>
        <end position="80"/>
    </location>
    <ligand>
        <name>5-amino-6-(D-ribitylamino)uracil</name>
        <dbReference type="ChEBI" id="CHEBI:15934"/>
    </ligand>
</feature>
<evidence type="ECO:0000256" key="6">
    <source>
        <dbReference type="ARBA" id="ARBA00048785"/>
    </source>
</evidence>
<comment type="catalytic activity">
    <reaction evidence="6 7">
        <text>(2S)-2-hydroxy-3-oxobutyl phosphate + 5-amino-6-(D-ribitylamino)uracil = 6,7-dimethyl-8-(1-D-ribityl)lumazine + phosphate + 2 H2O + H(+)</text>
        <dbReference type="Rhea" id="RHEA:26152"/>
        <dbReference type="ChEBI" id="CHEBI:15377"/>
        <dbReference type="ChEBI" id="CHEBI:15378"/>
        <dbReference type="ChEBI" id="CHEBI:15934"/>
        <dbReference type="ChEBI" id="CHEBI:43474"/>
        <dbReference type="ChEBI" id="CHEBI:58201"/>
        <dbReference type="ChEBI" id="CHEBI:58830"/>
        <dbReference type="EC" id="2.5.1.78"/>
    </reaction>
</comment>
<keyword evidence="9" id="KW-1185">Reference proteome</keyword>
<dbReference type="InterPro" id="IPR034964">
    <property type="entry name" value="LS"/>
</dbReference>
<evidence type="ECO:0000256" key="2">
    <source>
        <dbReference type="ARBA" id="ARBA00007424"/>
    </source>
</evidence>
<dbReference type="RefSeq" id="WP_016456656.1">
    <property type="nucleotide sequence ID" value="NZ_KE150269.1"/>
</dbReference>
<feature type="binding site" evidence="7">
    <location>
        <position position="111"/>
    </location>
    <ligand>
        <name>5-amino-6-(D-ribitylamino)uracil</name>
        <dbReference type="ChEBI" id="CHEBI:15934"/>
    </ligand>
</feature>
<dbReference type="OrthoDB" id="9809709at2"/>
<feature type="active site" description="Proton donor" evidence="7">
    <location>
        <position position="86"/>
    </location>
</feature>
<dbReference type="Pfam" id="PF00885">
    <property type="entry name" value="DMRL_synthase"/>
    <property type="match status" value="1"/>
</dbReference>
<dbReference type="InterPro" id="IPR036467">
    <property type="entry name" value="LS/RS_sf"/>
</dbReference>
<feature type="binding site" evidence="7">
    <location>
        <begin position="56"/>
        <end position="58"/>
    </location>
    <ligand>
        <name>5-amino-6-(D-ribitylamino)uracil</name>
        <dbReference type="ChEBI" id="CHEBI:15934"/>
    </ligand>
</feature>
<dbReference type="EC" id="2.5.1.78" evidence="3 7"/>
<dbReference type="STRING" id="883161.HMPREF9306_01850"/>
<comment type="pathway">
    <text evidence="1 7">Cofactor biosynthesis; riboflavin biosynthesis; riboflavin from 2-hydroxy-3-oxobutyl phosphate and 5-amino-6-(D-ribitylamino)uracil: step 1/2.</text>
</comment>
<dbReference type="EMBL" id="AGZR01000009">
    <property type="protein sequence ID" value="EPD32281.1"/>
    <property type="molecule type" value="Genomic_DNA"/>
</dbReference>
<dbReference type="HAMAP" id="MF_00178">
    <property type="entry name" value="Lumazine_synth"/>
    <property type="match status" value="1"/>
</dbReference>
<dbReference type="Gene3D" id="3.40.50.960">
    <property type="entry name" value="Lumazine/riboflavin synthase"/>
    <property type="match status" value="1"/>
</dbReference>
<sequence length="153" mass="15991">MSKEGLPEISVNGKGRKVAVIAAQWYGKVTDALTERASQTLEEAGAEVTVVRVPGTFELPVACARLADKFDAMIALGVVVRGGTPHFDYVCEGATQGLIQVMVDTGKPIGFGVLTCNTEQEAIDRSGLPGSAEDKGREAAEAVLATLEAIESV</sequence>
<dbReference type="GO" id="GO:0009349">
    <property type="term" value="C:riboflavin synthase complex"/>
    <property type="evidence" value="ECO:0007669"/>
    <property type="project" value="UniProtKB-UniRule"/>
</dbReference>
<feature type="binding site" evidence="7">
    <location>
        <begin position="83"/>
        <end position="84"/>
    </location>
    <ligand>
        <name>(2S)-2-hydroxy-3-oxobutyl phosphate</name>
        <dbReference type="ChEBI" id="CHEBI:58830"/>
    </ligand>
</feature>
<accession>S2VZK1</accession>
<dbReference type="GO" id="GO:0005829">
    <property type="term" value="C:cytosol"/>
    <property type="evidence" value="ECO:0007669"/>
    <property type="project" value="TreeGrafter"/>
</dbReference>
<comment type="caution">
    <text evidence="8">The sequence shown here is derived from an EMBL/GenBank/DDBJ whole genome shotgun (WGS) entry which is preliminary data.</text>
</comment>
<reference evidence="8 9" key="1">
    <citation type="submission" date="2013-04" db="EMBL/GenBank/DDBJ databases">
        <title>The Genome Sequence of Propionimicrobium lymphophilum ACS-093-V-SCH5.</title>
        <authorList>
            <consortium name="The Broad Institute Genomics Platform"/>
            <person name="Earl A."/>
            <person name="Ward D."/>
            <person name="Feldgarden M."/>
            <person name="Gevers D."/>
            <person name="Saerens B."/>
            <person name="Vaneechoutte M."/>
            <person name="Walker B."/>
            <person name="Young S."/>
            <person name="Zeng Q."/>
            <person name="Gargeya S."/>
            <person name="Fitzgerald M."/>
            <person name="Haas B."/>
            <person name="Abouelleil A."/>
            <person name="Allen A.W."/>
            <person name="Alvarado L."/>
            <person name="Arachchi H.M."/>
            <person name="Berlin A.M."/>
            <person name="Chapman S.B."/>
            <person name="Gainer-Dewar J."/>
            <person name="Goldberg J."/>
            <person name="Griggs A."/>
            <person name="Gujja S."/>
            <person name="Hansen M."/>
            <person name="Howarth C."/>
            <person name="Imamovic A."/>
            <person name="Ireland A."/>
            <person name="Larimer J."/>
            <person name="McCowan C."/>
            <person name="Murphy C."/>
            <person name="Pearson M."/>
            <person name="Poon T.W."/>
            <person name="Priest M."/>
            <person name="Roberts A."/>
            <person name="Saif S."/>
            <person name="Shea T."/>
            <person name="Sisk P."/>
            <person name="Sykes S."/>
            <person name="Wortman J."/>
            <person name="Nusbaum C."/>
            <person name="Birren B."/>
        </authorList>
    </citation>
    <scope>NUCLEOTIDE SEQUENCE [LARGE SCALE GENOMIC DNA]</scope>
    <source>
        <strain evidence="8 9">ACS-093-V-SCH5</strain>
    </source>
</reference>
<organism evidence="8 9">
    <name type="scientific">Propionimicrobium lymphophilum ACS-093-V-SCH5</name>
    <dbReference type="NCBI Taxonomy" id="883161"/>
    <lineage>
        <taxon>Bacteria</taxon>
        <taxon>Bacillati</taxon>
        <taxon>Actinomycetota</taxon>
        <taxon>Actinomycetes</taxon>
        <taxon>Propionibacteriales</taxon>
        <taxon>Propionibacteriaceae</taxon>
        <taxon>Propionimicrobium</taxon>
    </lineage>
</organism>
<feature type="binding site" evidence="7">
    <location>
        <position position="125"/>
    </location>
    <ligand>
        <name>(2S)-2-hydroxy-3-oxobutyl phosphate</name>
        <dbReference type="ChEBI" id="CHEBI:58830"/>
    </ligand>
</feature>
<comment type="similarity">
    <text evidence="2 7">Belongs to the DMRL synthase family.</text>
</comment>
<gene>
    <name evidence="7" type="primary">ribH</name>
    <name evidence="8" type="ORF">HMPREF9306_01850</name>
</gene>
<dbReference type="InterPro" id="IPR002180">
    <property type="entry name" value="LS/RS"/>
</dbReference>
<proteinExistence type="inferred from homology"/>
<evidence type="ECO:0000313" key="9">
    <source>
        <dbReference type="Proteomes" id="UP000014417"/>
    </source>
</evidence>
<dbReference type="PANTHER" id="PTHR21058">
    <property type="entry name" value="6,7-DIMETHYL-8-RIBITYLLUMAZINE SYNTHASE DMRL SYNTHASE LUMAZINE SYNTHASE"/>
    <property type="match status" value="1"/>
</dbReference>
<dbReference type="HOGENOM" id="CLU_089358_1_2_11"/>
<dbReference type="NCBIfam" id="TIGR00114">
    <property type="entry name" value="lumazine-synth"/>
    <property type="match status" value="1"/>
</dbReference>
<dbReference type="Proteomes" id="UP000014417">
    <property type="component" value="Unassembled WGS sequence"/>
</dbReference>
<feature type="binding site" evidence="7">
    <location>
        <position position="25"/>
    </location>
    <ligand>
        <name>5-amino-6-(D-ribitylamino)uracil</name>
        <dbReference type="ChEBI" id="CHEBI:15934"/>
    </ligand>
</feature>
<keyword evidence="4 7" id="KW-0686">Riboflavin biosynthesis</keyword>
<evidence type="ECO:0000313" key="8">
    <source>
        <dbReference type="EMBL" id="EPD32281.1"/>
    </source>
</evidence>
<evidence type="ECO:0000256" key="1">
    <source>
        <dbReference type="ARBA" id="ARBA00004917"/>
    </source>
</evidence>
<dbReference type="AlphaFoldDB" id="S2VZK1"/>
<name>S2VZK1_9ACTN</name>
<evidence type="ECO:0000256" key="3">
    <source>
        <dbReference type="ARBA" id="ARBA00012664"/>
    </source>
</evidence>
<dbReference type="PATRIC" id="fig|883161.3.peg.1837"/>
<dbReference type="SUPFAM" id="SSF52121">
    <property type="entry name" value="Lumazine synthase"/>
    <property type="match status" value="1"/>
</dbReference>
<dbReference type="UniPathway" id="UPA00275">
    <property type="reaction ID" value="UER00404"/>
</dbReference>
<dbReference type="PANTHER" id="PTHR21058:SF0">
    <property type="entry name" value="6,7-DIMETHYL-8-RIBITYLLUMAZINE SYNTHASE"/>
    <property type="match status" value="1"/>
</dbReference>
<evidence type="ECO:0000256" key="4">
    <source>
        <dbReference type="ARBA" id="ARBA00022619"/>
    </source>
</evidence>
<keyword evidence="5 7" id="KW-0808">Transferase</keyword>
<dbReference type="GO" id="GO:0009231">
    <property type="term" value="P:riboflavin biosynthetic process"/>
    <property type="evidence" value="ECO:0007669"/>
    <property type="project" value="UniProtKB-UniRule"/>
</dbReference>
<comment type="function">
    <text evidence="7">Catalyzes the formation of 6,7-dimethyl-8-ribityllumazine by condensation of 5-amino-6-(D-ribitylamino)uracil with 3,4-dihydroxy-2-butanone 4-phosphate. This is the penultimate step in the biosynthesis of riboflavin.</text>
</comment>
<evidence type="ECO:0000256" key="5">
    <source>
        <dbReference type="ARBA" id="ARBA00022679"/>
    </source>
</evidence>
<dbReference type="GO" id="GO:0000906">
    <property type="term" value="F:6,7-dimethyl-8-ribityllumazine synthase activity"/>
    <property type="evidence" value="ECO:0007669"/>
    <property type="project" value="UniProtKB-UniRule"/>
</dbReference>
<evidence type="ECO:0000256" key="7">
    <source>
        <dbReference type="HAMAP-Rule" id="MF_00178"/>
    </source>
</evidence>
<dbReference type="CDD" id="cd09209">
    <property type="entry name" value="Lumazine_synthase-I"/>
    <property type="match status" value="1"/>
</dbReference>
<protein>
    <recommendedName>
        <fullName evidence="3 7">6,7-dimethyl-8-ribityllumazine synthase</fullName>
        <shortName evidence="7">DMRL synthase</shortName>
        <shortName evidence="7">LS</shortName>
        <shortName evidence="7">Lumazine synthase</shortName>
        <ecNumber evidence="3 7">2.5.1.78</ecNumber>
    </recommendedName>
</protein>